<evidence type="ECO:0000313" key="6">
    <source>
        <dbReference type="Proteomes" id="UP000011864"/>
    </source>
</evidence>
<dbReference type="Proteomes" id="UP000011864">
    <property type="component" value="Chromosome"/>
</dbReference>
<dbReference type="AlphaFoldDB" id="M4RF96"/>
<dbReference type="HOGENOM" id="CLU_000445_69_12_6"/>
<protein>
    <submittedName>
        <fullName evidence="5">Integral membrane sensor hybrid histidine kinase</fullName>
    </submittedName>
</protein>
<dbReference type="PANTHER" id="PTHR45339:SF1">
    <property type="entry name" value="HYBRID SIGNAL TRANSDUCTION HISTIDINE KINASE J"/>
    <property type="match status" value="1"/>
</dbReference>
<dbReference type="CDD" id="cd17546">
    <property type="entry name" value="REC_hyHK_CKI1_RcsC-like"/>
    <property type="match status" value="1"/>
</dbReference>
<accession>M4RF96</accession>
<dbReference type="InterPro" id="IPR011006">
    <property type="entry name" value="CheY-like_superfamily"/>
</dbReference>
<evidence type="ECO:0000256" key="3">
    <source>
        <dbReference type="PROSITE-ProRule" id="PRU00169"/>
    </source>
</evidence>
<keyword evidence="2" id="KW-0902">Two-component regulatory system</keyword>
<dbReference type="GO" id="GO:0016301">
    <property type="term" value="F:kinase activity"/>
    <property type="evidence" value="ECO:0007669"/>
    <property type="project" value="UniProtKB-KW"/>
</dbReference>
<keyword evidence="5" id="KW-0418">Kinase</keyword>
<dbReference type="EMBL" id="CP003837">
    <property type="protein sequence ID" value="AGH42221.1"/>
    <property type="molecule type" value="Genomic_DNA"/>
</dbReference>
<organism evidence="5 6">
    <name type="scientific">Paraglaciecola psychrophila 170</name>
    <dbReference type="NCBI Taxonomy" id="1129794"/>
    <lineage>
        <taxon>Bacteria</taxon>
        <taxon>Pseudomonadati</taxon>
        <taxon>Pseudomonadota</taxon>
        <taxon>Gammaproteobacteria</taxon>
        <taxon>Alteromonadales</taxon>
        <taxon>Alteromonadaceae</taxon>
        <taxon>Paraglaciecola</taxon>
    </lineage>
</organism>
<dbReference type="SUPFAM" id="SSF52172">
    <property type="entry name" value="CheY-like"/>
    <property type="match status" value="1"/>
</dbReference>
<reference evidence="5 6" key="1">
    <citation type="journal article" date="2013" name="Genome Announc.">
        <title>Complete Genome Sequence of Glaciecola psychrophila Strain 170T.</title>
        <authorList>
            <person name="Yin J."/>
            <person name="Chen J."/>
            <person name="Liu G."/>
            <person name="Yu Y."/>
            <person name="Song L."/>
            <person name="Wang X."/>
            <person name="Qu X."/>
        </authorList>
    </citation>
    <scope>NUCLEOTIDE SEQUENCE [LARGE SCALE GENOMIC DNA]</scope>
    <source>
        <strain evidence="5 6">170</strain>
    </source>
</reference>
<gene>
    <name evidence="5" type="ORF">C427_0111</name>
</gene>
<dbReference type="Pfam" id="PF00072">
    <property type="entry name" value="Response_reg"/>
    <property type="match status" value="1"/>
</dbReference>
<dbReference type="PATRIC" id="fig|1129794.4.peg.107"/>
<evidence type="ECO:0000256" key="2">
    <source>
        <dbReference type="ARBA" id="ARBA00023012"/>
    </source>
</evidence>
<keyword evidence="5" id="KW-0808">Transferase</keyword>
<proteinExistence type="predicted"/>
<dbReference type="PROSITE" id="PS50110">
    <property type="entry name" value="RESPONSE_REGULATORY"/>
    <property type="match status" value="1"/>
</dbReference>
<dbReference type="RefSeq" id="WP_015430248.1">
    <property type="nucleotide sequence ID" value="NC_020514.1"/>
</dbReference>
<feature type="modified residue" description="4-aspartylphosphate" evidence="3">
    <location>
        <position position="39"/>
    </location>
</feature>
<dbReference type="STRING" id="1129794.C427_0111"/>
<evidence type="ECO:0000256" key="1">
    <source>
        <dbReference type="ARBA" id="ARBA00022553"/>
    </source>
</evidence>
<dbReference type="InterPro" id="IPR001789">
    <property type="entry name" value="Sig_transdc_resp-reg_receiver"/>
</dbReference>
<dbReference type="GO" id="GO:0000160">
    <property type="term" value="P:phosphorelay signal transduction system"/>
    <property type="evidence" value="ECO:0007669"/>
    <property type="project" value="UniProtKB-KW"/>
</dbReference>
<evidence type="ECO:0000259" key="4">
    <source>
        <dbReference type="PROSITE" id="PS50110"/>
    </source>
</evidence>
<name>M4RF96_9ALTE</name>
<feature type="domain" description="Response regulatory" evidence="4">
    <location>
        <begin position="1"/>
        <end position="109"/>
    </location>
</feature>
<evidence type="ECO:0000313" key="5">
    <source>
        <dbReference type="EMBL" id="AGH42221.1"/>
    </source>
</evidence>
<dbReference type="SMART" id="SM00448">
    <property type="entry name" value="REC"/>
    <property type="match status" value="1"/>
</dbReference>
<dbReference type="Gene3D" id="3.40.50.2300">
    <property type="match status" value="1"/>
</dbReference>
<sequence>MIAILNSLEIKVDVANDGLEALAMLTHTQTSTFDLILMDCQMPNLDGYEATRRLRAGAAGELFSKIPIIALTANTMNSEREKCLEAGMNEYLTKPINTDALKSILAKYQPI</sequence>
<keyword evidence="1 3" id="KW-0597">Phosphoprotein</keyword>
<dbReference type="KEGG" id="gps:C427_0111"/>
<dbReference type="eggNOG" id="COG0745">
    <property type="taxonomic scope" value="Bacteria"/>
</dbReference>
<dbReference type="PANTHER" id="PTHR45339">
    <property type="entry name" value="HYBRID SIGNAL TRANSDUCTION HISTIDINE KINASE J"/>
    <property type="match status" value="1"/>
</dbReference>
<keyword evidence="6" id="KW-1185">Reference proteome</keyword>